<feature type="domain" description="Glutamyl/glutaminyl-tRNA synthetase class Ib catalytic" evidence="8">
    <location>
        <begin position="120"/>
        <end position="276"/>
    </location>
</feature>
<dbReference type="AlphaFoldDB" id="A0A0G1B4G2"/>
<keyword evidence="7" id="KW-0963">Cytoplasm</keyword>
<dbReference type="InterPro" id="IPR000924">
    <property type="entry name" value="Glu/Gln-tRNA-synth"/>
</dbReference>
<evidence type="ECO:0000313" key="10">
    <source>
        <dbReference type="EMBL" id="KKS41241.1"/>
    </source>
</evidence>
<accession>A0A0G1B4G2</accession>
<dbReference type="Gene3D" id="3.90.800.10">
    <property type="entry name" value="Glutamyl-tRNA Synthetase, Domain 3"/>
    <property type="match status" value="1"/>
</dbReference>
<dbReference type="InterPro" id="IPR020061">
    <property type="entry name" value="Glu_tRNA_lig_a-bdl"/>
</dbReference>
<comment type="function">
    <text evidence="7">Catalyzes the attachment of glutamate to tRNA(Glu) in a two-step reaction: glutamate is first activated by ATP to form Glu-AMP and then transferred to the acceptor end of tRNA(Glu).</text>
</comment>
<evidence type="ECO:0000256" key="4">
    <source>
        <dbReference type="ARBA" id="ARBA00022840"/>
    </source>
</evidence>
<feature type="domain" description="Glutamyl/glutaminyl-tRNA synthetase class Ib catalytic" evidence="8">
    <location>
        <begin position="2"/>
        <end position="105"/>
    </location>
</feature>
<dbReference type="InterPro" id="IPR020751">
    <property type="entry name" value="aa-tRNA-synth_I_codon-bd_sub2"/>
</dbReference>
<evidence type="ECO:0000256" key="3">
    <source>
        <dbReference type="ARBA" id="ARBA00022741"/>
    </source>
</evidence>
<comment type="similarity">
    <text evidence="1 7">Belongs to the class-I aminoacyl-tRNA synthetase family. Glutamate--tRNA ligase type 1 subfamily.</text>
</comment>
<dbReference type="InterPro" id="IPR049940">
    <property type="entry name" value="GluQ/Sye"/>
</dbReference>
<evidence type="ECO:0000256" key="6">
    <source>
        <dbReference type="ARBA" id="ARBA00023146"/>
    </source>
</evidence>
<dbReference type="GO" id="GO:0005524">
    <property type="term" value="F:ATP binding"/>
    <property type="evidence" value="ECO:0007669"/>
    <property type="project" value="UniProtKB-UniRule"/>
</dbReference>
<dbReference type="Pfam" id="PF19269">
    <property type="entry name" value="Anticodon_2"/>
    <property type="match status" value="1"/>
</dbReference>
<dbReference type="GO" id="GO:0005829">
    <property type="term" value="C:cytosol"/>
    <property type="evidence" value="ECO:0007669"/>
    <property type="project" value="TreeGrafter"/>
</dbReference>
<dbReference type="PANTHER" id="PTHR43311">
    <property type="entry name" value="GLUTAMATE--TRNA LIGASE"/>
    <property type="match status" value="1"/>
</dbReference>
<dbReference type="NCBIfam" id="TIGR00464">
    <property type="entry name" value="gltX_bact"/>
    <property type="match status" value="1"/>
</dbReference>
<comment type="caution">
    <text evidence="10">The sequence shown here is derived from an EMBL/GenBank/DDBJ whole genome shotgun (WGS) entry which is preliminary data.</text>
</comment>
<dbReference type="Proteomes" id="UP000034875">
    <property type="component" value="Unassembled WGS sequence"/>
</dbReference>
<keyword evidence="2 7" id="KW-0436">Ligase</keyword>
<dbReference type="InterPro" id="IPR008925">
    <property type="entry name" value="aa_tRNA-synth_I_cd-bd_sf"/>
</dbReference>
<feature type="binding site" evidence="7">
    <location>
        <position position="210"/>
    </location>
    <ligand>
        <name>ATP</name>
        <dbReference type="ChEBI" id="CHEBI:30616"/>
    </ligand>
</feature>
<dbReference type="Gene3D" id="3.40.50.620">
    <property type="entry name" value="HUPs"/>
    <property type="match status" value="2"/>
</dbReference>
<keyword evidence="5 7" id="KW-0648">Protein biosynthesis</keyword>
<protein>
    <recommendedName>
        <fullName evidence="7">Glutamate--tRNA ligase</fullName>
        <ecNumber evidence="7">6.1.1.17</ecNumber>
    </recommendedName>
    <alternativeName>
        <fullName evidence="7">Glutamyl-tRNA synthetase</fullName>
        <shortName evidence="7">GluRS</shortName>
    </alternativeName>
</protein>
<sequence length="432" mass="49382">MNVRVRIAPSPTGFAHVGTAYMALFNWAFAKKNHGAFVLRLEDTDQKRHVPEAEEAIYSALKWLNINPDESPVKCGQFGPYRQSERLSRYRETSASLVKSGTAYPKDGAIWLKMIPDIVFEWEDAVRGKISFDSNQLKDWVILKSDLNPTYNFANVIDDLDMKISHVIRGEEHISNTPLQLSVYQALGKKPPVFAHLPVLRAADHKKLSKRRDPVSLQWFREEGYLPEALLNFLALQGWSHPEEKDIFTADEFAKLISLERIKTSAPVFDSKKLDWLNGQYIKTKSDQELAKLIGKDFAKEIPKELVEKFIPLVKERLRKLKDFSESVNFFITAPNVPLPLLTGQTKHTPSEVKQIFLRTIKVYEENKIWRTAELEIVGHHLLETTGWTPRELFMTIRVALSGKTATPPLFEMMAVLGKDETLKRLMAAAKL</sequence>
<evidence type="ECO:0000259" key="8">
    <source>
        <dbReference type="Pfam" id="PF00749"/>
    </source>
</evidence>
<comment type="catalytic activity">
    <reaction evidence="7">
        <text>tRNA(Glu) + L-glutamate + ATP = L-glutamyl-tRNA(Glu) + AMP + diphosphate</text>
        <dbReference type="Rhea" id="RHEA:23540"/>
        <dbReference type="Rhea" id="RHEA-COMP:9663"/>
        <dbReference type="Rhea" id="RHEA-COMP:9680"/>
        <dbReference type="ChEBI" id="CHEBI:29985"/>
        <dbReference type="ChEBI" id="CHEBI:30616"/>
        <dbReference type="ChEBI" id="CHEBI:33019"/>
        <dbReference type="ChEBI" id="CHEBI:78442"/>
        <dbReference type="ChEBI" id="CHEBI:78520"/>
        <dbReference type="ChEBI" id="CHEBI:456215"/>
        <dbReference type="EC" id="6.1.1.17"/>
    </reaction>
</comment>
<dbReference type="HAMAP" id="MF_00022">
    <property type="entry name" value="Glu_tRNA_synth_type1"/>
    <property type="match status" value="1"/>
</dbReference>
<proteinExistence type="inferred from homology"/>
<evidence type="ECO:0000256" key="7">
    <source>
        <dbReference type="HAMAP-Rule" id="MF_00022"/>
    </source>
</evidence>
<dbReference type="CDD" id="cd00808">
    <property type="entry name" value="GluRS_core"/>
    <property type="match status" value="1"/>
</dbReference>
<feature type="domain" description="Aminoacyl-tRNA synthetase class I anticodon-binding" evidence="9">
    <location>
        <begin position="302"/>
        <end position="429"/>
    </location>
</feature>
<dbReference type="SUPFAM" id="SSF48163">
    <property type="entry name" value="An anticodon-binding domain of class I aminoacyl-tRNA synthetases"/>
    <property type="match status" value="1"/>
</dbReference>
<dbReference type="GO" id="GO:0008270">
    <property type="term" value="F:zinc ion binding"/>
    <property type="evidence" value="ECO:0007669"/>
    <property type="project" value="InterPro"/>
</dbReference>
<dbReference type="PRINTS" id="PR00987">
    <property type="entry name" value="TRNASYNTHGLU"/>
</dbReference>
<feature type="short sequence motif" description="'HIGH' region" evidence="7">
    <location>
        <begin position="9"/>
        <end position="19"/>
    </location>
</feature>
<dbReference type="GO" id="GO:0000049">
    <property type="term" value="F:tRNA binding"/>
    <property type="evidence" value="ECO:0007669"/>
    <property type="project" value="InterPro"/>
</dbReference>
<dbReference type="Gene3D" id="1.10.1160.10">
    <property type="entry name" value="Glutamyl-trna Synthetase, Domain 2"/>
    <property type="match status" value="1"/>
</dbReference>
<evidence type="ECO:0000313" key="11">
    <source>
        <dbReference type="Proteomes" id="UP000034875"/>
    </source>
</evidence>
<dbReference type="PATRIC" id="fig|1618341.3.peg.739"/>
<comment type="subcellular location">
    <subcellularLocation>
        <location evidence="7">Cytoplasm</location>
    </subcellularLocation>
</comment>
<dbReference type="InterPro" id="IPR045462">
    <property type="entry name" value="aa-tRNA-synth_I_cd-bd"/>
</dbReference>
<evidence type="ECO:0000256" key="1">
    <source>
        <dbReference type="ARBA" id="ARBA00007894"/>
    </source>
</evidence>
<dbReference type="InterPro" id="IPR020058">
    <property type="entry name" value="Glu/Gln-tRNA-synth_Ib_cat-dom"/>
</dbReference>
<evidence type="ECO:0000256" key="5">
    <source>
        <dbReference type="ARBA" id="ARBA00022917"/>
    </source>
</evidence>
<dbReference type="SUPFAM" id="SSF52374">
    <property type="entry name" value="Nucleotidylyl transferase"/>
    <property type="match status" value="1"/>
</dbReference>
<name>A0A0G1B4G2_9BACT</name>
<dbReference type="InterPro" id="IPR033910">
    <property type="entry name" value="GluRS_core"/>
</dbReference>
<dbReference type="InterPro" id="IPR014729">
    <property type="entry name" value="Rossmann-like_a/b/a_fold"/>
</dbReference>
<dbReference type="GO" id="GO:0004818">
    <property type="term" value="F:glutamate-tRNA ligase activity"/>
    <property type="evidence" value="ECO:0007669"/>
    <property type="project" value="UniProtKB-UniRule"/>
</dbReference>
<dbReference type="PANTHER" id="PTHR43311:SF2">
    <property type="entry name" value="GLUTAMATE--TRNA LIGASE, MITOCHONDRIAL-RELATED"/>
    <property type="match status" value="1"/>
</dbReference>
<keyword evidence="3 7" id="KW-0547">Nucleotide-binding</keyword>
<comment type="caution">
    <text evidence="7">Lacks conserved residue(s) required for the propagation of feature annotation.</text>
</comment>
<organism evidence="10 11">
    <name type="scientific">candidate division CPR1 bacterium GW2011_GWA2_42_17</name>
    <dbReference type="NCBI Taxonomy" id="1618341"/>
    <lineage>
        <taxon>Bacteria</taxon>
        <taxon>candidate division CPR1</taxon>
    </lineage>
</organism>
<evidence type="ECO:0000259" key="9">
    <source>
        <dbReference type="Pfam" id="PF19269"/>
    </source>
</evidence>
<keyword evidence="6 7" id="KW-0030">Aminoacyl-tRNA synthetase</keyword>
<dbReference type="Gene3D" id="1.10.10.350">
    <property type="match status" value="1"/>
</dbReference>
<reference evidence="10 11" key="1">
    <citation type="journal article" date="2015" name="Nature">
        <title>rRNA introns, odd ribosomes, and small enigmatic genomes across a large radiation of phyla.</title>
        <authorList>
            <person name="Brown C.T."/>
            <person name="Hug L.A."/>
            <person name="Thomas B.C."/>
            <person name="Sharon I."/>
            <person name="Castelle C.J."/>
            <person name="Singh A."/>
            <person name="Wilkins M.J."/>
            <person name="Williams K.H."/>
            <person name="Banfield J.F."/>
        </authorList>
    </citation>
    <scope>NUCLEOTIDE SEQUENCE [LARGE SCALE GENOMIC DNA]</scope>
</reference>
<gene>
    <name evidence="7" type="primary">gltX</name>
    <name evidence="10" type="ORF">UV05_C0058G0001</name>
</gene>
<keyword evidence="4 7" id="KW-0067">ATP-binding</keyword>
<evidence type="ECO:0000256" key="2">
    <source>
        <dbReference type="ARBA" id="ARBA00022598"/>
    </source>
</evidence>
<dbReference type="Pfam" id="PF00749">
    <property type="entry name" value="tRNA-synt_1c"/>
    <property type="match status" value="2"/>
</dbReference>
<dbReference type="InterPro" id="IPR004527">
    <property type="entry name" value="Glu-tRNA-ligase_bac/mito"/>
</dbReference>
<feature type="short sequence motif" description="'KMSKS' region" evidence="7">
    <location>
        <begin position="207"/>
        <end position="211"/>
    </location>
</feature>
<dbReference type="GO" id="GO:0006424">
    <property type="term" value="P:glutamyl-tRNA aminoacylation"/>
    <property type="evidence" value="ECO:0007669"/>
    <property type="project" value="UniProtKB-UniRule"/>
</dbReference>
<dbReference type="EMBL" id="LCCZ01000058">
    <property type="protein sequence ID" value="KKS41241.1"/>
    <property type="molecule type" value="Genomic_DNA"/>
</dbReference>
<dbReference type="EC" id="6.1.1.17" evidence="7"/>
<comment type="subunit">
    <text evidence="7">Monomer.</text>
</comment>